<evidence type="ECO:0000256" key="2">
    <source>
        <dbReference type="ARBA" id="ARBA00022692"/>
    </source>
</evidence>
<feature type="non-terminal residue" evidence="7">
    <location>
        <position position="1"/>
    </location>
</feature>
<keyword evidence="3 6" id="KW-1133">Transmembrane helix</keyword>
<proteinExistence type="predicted"/>
<dbReference type="GO" id="GO:0016020">
    <property type="term" value="C:membrane"/>
    <property type="evidence" value="ECO:0007669"/>
    <property type="project" value="UniProtKB-SubCell"/>
</dbReference>
<sequence length="349" mass="38278">NTNPAEWRHLLPEVRQHLSDLEHLLSNSLAKLDKFPAFKDTVINHVQHLRDTRYAETDASAKSIAVMSDRELPERLQYPSPSAQAALRADKLIMQHEHHMAHGEAKKSSTVTHKPEKTSTNAVHQTEHHDSILPQLPQPHMVPKTSEHPEHNSESHAVVVSYPNTLDSQPTESTEDIVVEIHLPTQRPTPHLSTTVPNPADHSLPETKATPKRNKAQIVVPAVSACLVFLIGVVLLARCYVRRMRLQRAGYNLTVVEVDEVADADTAVRHGPHLPRLGRGRLVTGGLGSGSNGISGAGGVVSTGMPSVGATGLCEDHDRVDPLARWQMNGYENPAYKFTEGGYIFSPAD</sequence>
<comment type="caution">
    <text evidence="7">The sequence shown here is derived from an EMBL/GenBank/DDBJ whole genome shotgun (WGS) entry which is preliminary data.</text>
</comment>
<feature type="region of interest" description="Disordered" evidence="5">
    <location>
        <begin position="187"/>
        <end position="209"/>
    </location>
</feature>
<dbReference type="PANTHER" id="PTHR23103:SF15">
    <property type="entry name" value="AMYLOID-BETA-LIKE PROTEIN"/>
    <property type="match status" value="1"/>
</dbReference>
<dbReference type="GO" id="GO:0007409">
    <property type="term" value="P:axonogenesis"/>
    <property type="evidence" value="ECO:0007669"/>
    <property type="project" value="TreeGrafter"/>
</dbReference>
<evidence type="ECO:0000313" key="8">
    <source>
        <dbReference type="Proteomes" id="UP000728185"/>
    </source>
</evidence>
<evidence type="ECO:0000256" key="1">
    <source>
        <dbReference type="ARBA" id="ARBA00004479"/>
    </source>
</evidence>
<evidence type="ECO:0000256" key="4">
    <source>
        <dbReference type="ARBA" id="ARBA00023136"/>
    </source>
</evidence>
<feature type="compositionally biased region" description="Polar residues" evidence="5">
    <location>
        <begin position="187"/>
        <end position="197"/>
    </location>
</feature>
<evidence type="ECO:0000256" key="3">
    <source>
        <dbReference type="ARBA" id="ARBA00022989"/>
    </source>
</evidence>
<feature type="region of interest" description="Disordered" evidence="5">
    <location>
        <begin position="102"/>
        <end position="155"/>
    </location>
</feature>
<dbReference type="Proteomes" id="UP000728185">
    <property type="component" value="Unassembled WGS sequence"/>
</dbReference>
<evidence type="ECO:0000313" key="7">
    <source>
        <dbReference type="EMBL" id="KAA0200753.1"/>
    </source>
</evidence>
<keyword evidence="8" id="KW-1185">Reference proteome</keyword>
<comment type="subcellular location">
    <subcellularLocation>
        <location evidence="1">Membrane</location>
        <topology evidence="1">Single-pass type I membrane protein</topology>
    </subcellularLocation>
</comment>
<dbReference type="EMBL" id="LUCM01000315">
    <property type="protein sequence ID" value="KAA0200753.1"/>
    <property type="molecule type" value="Genomic_DNA"/>
</dbReference>
<keyword evidence="2 6" id="KW-0812">Transmembrane</keyword>
<dbReference type="AlphaFoldDB" id="A0A8E0S4F6"/>
<reference evidence="7" key="1">
    <citation type="submission" date="2019-05" db="EMBL/GenBank/DDBJ databases">
        <title>Annotation for the trematode Fasciolopsis buski.</title>
        <authorList>
            <person name="Choi Y.-J."/>
        </authorList>
    </citation>
    <scope>NUCLEOTIDE SEQUENCE</scope>
    <source>
        <strain evidence="7">HT</strain>
        <tissue evidence="7">Whole worm</tissue>
    </source>
</reference>
<dbReference type="OrthoDB" id="6147836at2759"/>
<feature type="compositionally biased region" description="Basic and acidic residues" evidence="5">
    <location>
        <begin position="102"/>
        <end position="117"/>
    </location>
</feature>
<evidence type="ECO:0000256" key="5">
    <source>
        <dbReference type="SAM" id="MobiDB-lite"/>
    </source>
</evidence>
<feature type="transmembrane region" description="Helical" evidence="6">
    <location>
        <begin position="218"/>
        <end position="241"/>
    </location>
</feature>
<keyword evidence="4 6" id="KW-0472">Membrane</keyword>
<accession>A0A8E0S4F6</accession>
<protein>
    <submittedName>
        <fullName evidence="7">Uncharacterized protein</fullName>
    </submittedName>
</protein>
<organism evidence="7 8">
    <name type="scientific">Fasciolopsis buskii</name>
    <dbReference type="NCBI Taxonomy" id="27845"/>
    <lineage>
        <taxon>Eukaryota</taxon>
        <taxon>Metazoa</taxon>
        <taxon>Spiralia</taxon>
        <taxon>Lophotrochozoa</taxon>
        <taxon>Platyhelminthes</taxon>
        <taxon>Trematoda</taxon>
        <taxon>Digenea</taxon>
        <taxon>Plagiorchiida</taxon>
        <taxon>Echinostomata</taxon>
        <taxon>Echinostomatoidea</taxon>
        <taxon>Fasciolidae</taxon>
        <taxon>Fasciolopsis</taxon>
    </lineage>
</organism>
<dbReference type="InterPro" id="IPR008155">
    <property type="entry name" value="Amyloid_glyco"/>
</dbReference>
<feature type="compositionally biased region" description="Basic and acidic residues" evidence="5">
    <location>
        <begin position="145"/>
        <end position="154"/>
    </location>
</feature>
<gene>
    <name evidence="7" type="ORF">FBUS_02771</name>
</gene>
<evidence type="ECO:0000256" key="6">
    <source>
        <dbReference type="SAM" id="Phobius"/>
    </source>
</evidence>
<name>A0A8E0S4F6_9TREM</name>
<dbReference type="PANTHER" id="PTHR23103">
    <property type="entry name" value="ALZHEIMER'S DISEASE BETA-AMYLOID RELATED"/>
    <property type="match status" value="1"/>
</dbReference>
<dbReference type="GO" id="GO:0007417">
    <property type="term" value="P:central nervous system development"/>
    <property type="evidence" value="ECO:0007669"/>
    <property type="project" value="TreeGrafter"/>
</dbReference>